<evidence type="ECO:0000313" key="7">
    <source>
        <dbReference type="EMBL" id="PIK54382.1"/>
    </source>
</evidence>
<accession>A0A2G8L2C1</accession>
<feature type="transmembrane region" description="Helical" evidence="5">
    <location>
        <begin position="27"/>
        <end position="45"/>
    </location>
</feature>
<dbReference type="PROSITE" id="PS50850">
    <property type="entry name" value="MFS"/>
    <property type="match status" value="1"/>
</dbReference>
<dbReference type="GO" id="GO:0022857">
    <property type="term" value="F:transmembrane transporter activity"/>
    <property type="evidence" value="ECO:0007669"/>
    <property type="project" value="InterPro"/>
</dbReference>
<feature type="transmembrane region" description="Helical" evidence="5">
    <location>
        <begin position="208"/>
        <end position="230"/>
    </location>
</feature>
<gene>
    <name evidence="7" type="ORF">BSL78_08700</name>
</gene>
<evidence type="ECO:0000256" key="3">
    <source>
        <dbReference type="ARBA" id="ARBA00022989"/>
    </source>
</evidence>
<feature type="transmembrane region" description="Helical" evidence="5">
    <location>
        <begin position="51"/>
        <end position="73"/>
    </location>
</feature>
<dbReference type="Proteomes" id="UP000230750">
    <property type="component" value="Unassembled WGS sequence"/>
</dbReference>
<feature type="transmembrane region" description="Helical" evidence="5">
    <location>
        <begin position="273"/>
        <end position="292"/>
    </location>
</feature>
<dbReference type="InterPro" id="IPR011701">
    <property type="entry name" value="MFS"/>
</dbReference>
<protein>
    <submittedName>
        <fullName evidence="7">Putative proton-coupled folate transporter</fullName>
    </submittedName>
</protein>
<dbReference type="EMBL" id="MRZV01000250">
    <property type="protein sequence ID" value="PIK54382.1"/>
    <property type="molecule type" value="Genomic_DNA"/>
</dbReference>
<reference evidence="7 8" key="1">
    <citation type="journal article" date="2017" name="PLoS Biol.">
        <title>The sea cucumber genome provides insights into morphological evolution and visceral regeneration.</title>
        <authorList>
            <person name="Zhang X."/>
            <person name="Sun L."/>
            <person name="Yuan J."/>
            <person name="Sun Y."/>
            <person name="Gao Y."/>
            <person name="Zhang L."/>
            <person name="Li S."/>
            <person name="Dai H."/>
            <person name="Hamel J.F."/>
            <person name="Liu C."/>
            <person name="Yu Y."/>
            <person name="Liu S."/>
            <person name="Lin W."/>
            <person name="Guo K."/>
            <person name="Jin S."/>
            <person name="Xu P."/>
            <person name="Storey K.B."/>
            <person name="Huan P."/>
            <person name="Zhang T."/>
            <person name="Zhou Y."/>
            <person name="Zhang J."/>
            <person name="Lin C."/>
            <person name="Li X."/>
            <person name="Xing L."/>
            <person name="Huo D."/>
            <person name="Sun M."/>
            <person name="Wang L."/>
            <person name="Mercier A."/>
            <person name="Li F."/>
            <person name="Yang H."/>
            <person name="Xiang J."/>
        </authorList>
    </citation>
    <scope>NUCLEOTIDE SEQUENCE [LARGE SCALE GENOMIC DNA]</scope>
    <source>
        <strain evidence="7">Shaxun</strain>
        <tissue evidence="7">Muscle</tissue>
    </source>
</reference>
<feature type="transmembrane region" description="Helical" evidence="5">
    <location>
        <begin position="242"/>
        <end position="261"/>
    </location>
</feature>
<feature type="domain" description="Major facilitator superfamily (MFS) profile" evidence="6">
    <location>
        <begin position="1"/>
        <end position="299"/>
    </location>
</feature>
<evidence type="ECO:0000256" key="2">
    <source>
        <dbReference type="ARBA" id="ARBA00022692"/>
    </source>
</evidence>
<proteinExistence type="predicted"/>
<feature type="transmembrane region" description="Helical" evidence="5">
    <location>
        <begin position="148"/>
        <end position="171"/>
    </location>
</feature>
<dbReference type="PANTHER" id="PTHR23507:SF1">
    <property type="entry name" value="FI18259P1-RELATED"/>
    <property type="match status" value="1"/>
</dbReference>
<keyword evidence="2 5" id="KW-0812">Transmembrane</keyword>
<dbReference type="InterPro" id="IPR036259">
    <property type="entry name" value="MFS_trans_sf"/>
</dbReference>
<dbReference type="GO" id="GO:0016020">
    <property type="term" value="C:membrane"/>
    <property type="evidence" value="ECO:0007669"/>
    <property type="project" value="UniProtKB-SubCell"/>
</dbReference>
<feature type="transmembrane region" description="Helical" evidence="5">
    <location>
        <begin position="111"/>
        <end position="136"/>
    </location>
</feature>
<keyword evidence="3 5" id="KW-1133">Transmembrane helix</keyword>
<dbReference type="OrthoDB" id="419734at2759"/>
<feature type="transmembrane region" description="Helical" evidence="5">
    <location>
        <begin position="183"/>
        <end position="202"/>
    </location>
</feature>
<comment type="subcellular location">
    <subcellularLocation>
        <location evidence="1">Membrane</location>
        <topology evidence="1">Multi-pass membrane protein</topology>
    </subcellularLocation>
</comment>
<keyword evidence="4 5" id="KW-0472">Membrane</keyword>
<evidence type="ECO:0000256" key="4">
    <source>
        <dbReference type="ARBA" id="ARBA00023136"/>
    </source>
</evidence>
<organism evidence="7 8">
    <name type="scientific">Stichopus japonicus</name>
    <name type="common">Sea cucumber</name>
    <dbReference type="NCBI Taxonomy" id="307972"/>
    <lineage>
        <taxon>Eukaryota</taxon>
        <taxon>Metazoa</taxon>
        <taxon>Echinodermata</taxon>
        <taxon>Eleutherozoa</taxon>
        <taxon>Echinozoa</taxon>
        <taxon>Holothuroidea</taxon>
        <taxon>Aspidochirotacea</taxon>
        <taxon>Aspidochirotida</taxon>
        <taxon>Stichopodidae</taxon>
        <taxon>Apostichopus</taxon>
    </lineage>
</organism>
<dbReference type="Pfam" id="PF07690">
    <property type="entry name" value="MFS_1"/>
    <property type="match status" value="1"/>
</dbReference>
<dbReference type="AlphaFoldDB" id="A0A2G8L2C1"/>
<evidence type="ECO:0000256" key="5">
    <source>
        <dbReference type="SAM" id="Phobius"/>
    </source>
</evidence>
<comment type="caution">
    <text evidence="7">The sequence shown here is derived from an EMBL/GenBank/DDBJ whole genome shotgun (WGS) entry which is preliminary data.</text>
</comment>
<evidence type="ECO:0000256" key="1">
    <source>
        <dbReference type="ARBA" id="ARBA00004141"/>
    </source>
</evidence>
<dbReference type="SUPFAM" id="SSF103473">
    <property type="entry name" value="MFS general substrate transporter"/>
    <property type="match status" value="1"/>
</dbReference>
<evidence type="ECO:0000259" key="6">
    <source>
        <dbReference type="PROSITE" id="PS50850"/>
    </source>
</evidence>
<name>A0A2G8L2C1_STIJA</name>
<sequence length="319" mass="34309">MSFIGTVTNYITDVTPAEERTATLSTVFPFMGIGAMVGTLSAGFLESTFGFQVVLLFSFCAELIALLFVAFFVKDVLPPKKDDQTKSILSEIKSGASVLFQDNTKGNRKRLLPLVFSDVVNMAFIMCEGSLMMLYTNRPPFNWTSNAFGFYAAAKQVAGVLGQVFGTGIIIKFIGTQNVQTDFTILQIGVSMNIVVALITAFSNSSVMLLLAIPFCFLAGPAQSAGGSLTSKLVSSDKKGSYTAFTSFITTFLAPMISSFYNQLYSSSVTSGIPGLVFIIHASALMAVVLLLRFGKQGLEDDETYKQEQGKGKGKGKVI</sequence>
<dbReference type="PANTHER" id="PTHR23507">
    <property type="entry name" value="ZGC:174356"/>
    <property type="match status" value="1"/>
</dbReference>
<keyword evidence="8" id="KW-1185">Reference proteome</keyword>
<evidence type="ECO:0000313" key="8">
    <source>
        <dbReference type="Proteomes" id="UP000230750"/>
    </source>
</evidence>
<dbReference type="Gene3D" id="1.20.1250.20">
    <property type="entry name" value="MFS general substrate transporter like domains"/>
    <property type="match status" value="1"/>
</dbReference>
<dbReference type="InterPro" id="IPR020846">
    <property type="entry name" value="MFS_dom"/>
</dbReference>